<dbReference type="InterPro" id="IPR001841">
    <property type="entry name" value="Znf_RING"/>
</dbReference>
<evidence type="ECO:0000256" key="2">
    <source>
        <dbReference type="ARBA" id="ARBA00022771"/>
    </source>
</evidence>
<gene>
    <name evidence="8" type="ORF">QTO34_003816</name>
</gene>
<dbReference type="AlphaFoldDB" id="A0AA40LJS2"/>
<dbReference type="PROSITE" id="PS50119">
    <property type="entry name" value="ZF_BBOX"/>
    <property type="match status" value="1"/>
</dbReference>
<evidence type="ECO:0000256" key="3">
    <source>
        <dbReference type="ARBA" id="ARBA00022833"/>
    </source>
</evidence>
<evidence type="ECO:0000313" key="8">
    <source>
        <dbReference type="EMBL" id="KAK1336016.1"/>
    </source>
</evidence>
<name>A0AA40LJS2_CNENI</name>
<dbReference type="InterPro" id="IPR013083">
    <property type="entry name" value="Znf_RING/FYVE/PHD"/>
</dbReference>
<evidence type="ECO:0000256" key="1">
    <source>
        <dbReference type="ARBA" id="ARBA00022723"/>
    </source>
</evidence>
<keyword evidence="9" id="KW-1185">Reference proteome</keyword>
<dbReference type="Gene3D" id="3.30.40.10">
    <property type="entry name" value="Zinc/RING finger domain, C3HC4 (zinc finger)"/>
    <property type="match status" value="1"/>
</dbReference>
<dbReference type="SMART" id="SM00184">
    <property type="entry name" value="RING"/>
    <property type="match status" value="1"/>
</dbReference>
<keyword evidence="2 4" id="KW-0863">Zinc-finger</keyword>
<dbReference type="EMBL" id="JAULJE010000013">
    <property type="protein sequence ID" value="KAK1336016.1"/>
    <property type="molecule type" value="Genomic_DNA"/>
</dbReference>
<feature type="domain" description="RING-type" evidence="6">
    <location>
        <begin position="15"/>
        <end position="58"/>
    </location>
</feature>
<keyword evidence="3" id="KW-0862">Zinc</keyword>
<dbReference type="InterPro" id="IPR000315">
    <property type="entry name" value="Znf_B-box"/>
</dbReference>
<reference evidence="8" key="1">
    <citation type="submission" date="2023-06" db="EMBL/GenBank/DDBJ databases">
        <title>Reference genome for the Northern bat (Eptesicus nilssonii), a most northern bat species.</title>
        <authorList>
            <person name="Laine V.N."/>
            <person name="Pulliainen A.T."/>
            <person name="Lilley T.M."/>
        </authorList>
    </citation>
    <scope>NUCLEOTIDE SEQUENCE</scope>
    <source>
        <strain evidence="8">BLF_Eptnil</strain>
        <tissue evidence="8">Kidney</tissue>
    </source>
</reference>
<protein>
    <submittedName>
        <fullName evidence="8">Uncharacterized protein</fullName>
    </submittedName>
</protein>
<comment type="caution">
    <text evidence="8">The sequence shown here is derived from an EMBL/GenBank/DDBJ whole genome shotgun (WGS) entry which is preliminary data.</text>
</comment>
<proteinExistence type="predicted"/>
<dbReference type="PROSITE" id="PS50089">
    <property type="entry name" value="ZF_RING_2"/>
    <property type="match status" value="1"/>
</dbReference>
<dbReference type="Pfam" id="PF15227">
    <property type="entry name" value="zf-C3HC4_4"/>
    <property type="match status" value="1"/>
</dbReference>
<dbReference type="PROSITE" id="PS00518">
    <property type="entry name" value="ZF_RING_1"/>
    <property type="match status" value="1"/>
</dbReference>
<evidence type="ECO:0000256" key="5">
    <source>
        <dbReference type="SAM" id="Coils"/>
    </source>
</evidence>
<dbReference type="GO" id="GO:0008270">
    <property type="term" value="F:zinc ion binding"/>
    <property type="evidence" value="ECO:0007669"/>
    <property type="project" value="UniProtKB-KW"/>
</dbReference>
<dbReference type="PANTHER" id="PTHR24103">
    <property type="entry name" value="E3 UBIQUITIN-PROTEIN LIGASE TRIM"/>
    <property type="match status" value="1"/>
</dbReference>
<evidence type="ECO:0000313" key="9">
    <source>
        <dbReference type="Proteomes" id="UP001177744"/>
    </source>
</evidence>
<organism evidence="8 9">
    <name type="scientific">Cnephaeus nilssonii</name>
    <name type="common">Northern bat</name>
    <name type="synonym">Eptesicus nilssonii</name>
    <dbReference type="NCBI Taxonomy" id="3371016"/>
    <lineage>
        <taxon>Eukaryota</taxon>
        <taxon>Metazoa</taxon>
        <taxon>Chordata</taxon>
        <taxon>Craniata</taxon>
        <taxon>Vertebrata</taxon>
        <taxon>Euteleostomi</taxon>
        <taxon>Mammalia</taxon>
        <taxon>Eutheria</taxon>
        <taxon>Laurasiatheria</taxon>
        <taxon>Chiroptera</taxon>
        <taxon>Yangochiroptera</taxon>
        <taxon>Vespertilionidae</taxon>
        <taxon>Cnephaeus</taxon>
    </lineage>
</organism>
<feature type="domain" description="B box-type" evidence="7">
    <location>
        <begin position="90"/>
        <end position="129"/>
    </location>
</feature>
<dbReference type="InterPro" id="IPR050143">
    <property type="entry name" value="TRIM/RBCC"/>
</dbReference>
<dbReference type="SUPFAM" id="SSF57845">
    <property type="entry name" value="B-box zinc-binding domain"/>
    <property type="match status" value="1"/>
</dbReference>
<evidence type="ECO:0000259" key="7">
    <source>
        <dbReference type="PROSITE" id="PS50119"/>
    </source>
</evidence>
<dbReference type="Gene3D" id="3.30.160.60">
    <property type="entry name" value="Classic Zinc Finger"/>
    <property type="match status" value="1"/>
</dbReference>
<evidence type="ECO:0000256" key="4">
    <source>
        <dbReference type="PROSITE-ProRule" id="PRU00024"/>
    </source>
</evidence>
<dbReference type="InterPro" id="IPR017907">
    <property type="entry name" value="Znf_RING_CS"/>
</dbReference>
<evidence type="ECO:0000259" key="6">
    <source>
        <dbReference type="PROSITE" id="PS50089"/>
    </source>
</evidence>
<keyword evidence="1" id="KW-0479">Metal-binding</keyword>
<feature type="coiled-coil region" evidence="5">
    <location>
        <begin position="133"/>
        <end position="167"/>
    </location>
</feature>
<accession>A0AA40LJS2</accession>
<dbReference type="SUPFAM" id="SSF57850">
    <property type="entry name" value="RING/U-box"/>
    <property type="match status" value="1"/>
</dbReference>
<dbReference type="Proteomes" id="UP001177744">
    <property type="component" value="Unassembled WGS sequence"/>
</dbReference>
<keyword evidence="5" id="KW-0175">Coiled coil</keyword>
<sequence length="282" mass="32863">MDFSSQGSINEEFICRICLQLLTEPLSLNCGHNFCQVCITANESESFFGGQCRCPVCQSTYNPWNLLPNQHLGNIVKQIREANMWQPQQQRRDLCDHQGGNCHLFCKEDGKAICSLCVQEHQGHQISHVEEVVKECQEKFQVAVDRLMQEQQEAERLEAVINEERDTWKNRMLTERERILNGFEEMRGILDREEKRELQKLDDNEVHVMDNLAVAKDQVIQQKQYMRELISDLQHHMCESSIDKLQVGLRMEILYMRFGGITEITLPSPLGPCTFFLIEKFL</sequence>